<dbReference type="Proteomes" id="UP000006250">
    <property type="component" value="Unassembled WGS sequence"/>
</dbReference>
<reference evidence="1 2" key="1">
    <citation type="submission" date="2010-08" db="EMBL/GenBank/DDBJ databases">
        <title>The draft genome of Desulfovibrio fructosovorans JJ.</title>
        <authorList>
            <consortium name="US DOE Joint Genome Institute (JGI-PGF)"/>
            <person name="Lucas S."/>
            <person name="Copeland A."/>
            <person name="Lapidus A."/>
            <person name="Cheng J.-F."/>
            <person name="Bruce D."/>
            <person name="Goodwin L."/>
            <person name="Pitluck S."/>
            <person name="Land M.L."/>
            <person name="Hauser L."/>
            <person name="Chang Y.-J."/>
            <person name="Jeffries C."/>
            <person name="Wall J.D."/>
            <person name="Stahl D.A."/>
            <person name="Arkin A.P."/>
            <person name="Dehal P."/>
            <person name="Stolyar S.M."/>
            <person name="Hazen T.C."/>
            <person name="Woyke T.J."/>
        </authorList>
    </citation>
    <scope>NUCLEOTIDE SEQUENCE [LARGE SCALE GENOMIC DNA]</scope>
    <source>
        <strain evidence="1 2">JJ</strain>
    </source>
</reference>
<sequence>MEVVVVLIVLGILAVIAINRLEPRNPHAMAEADALRSVLRYAQSRAMSDVYTWGVRFTSSSYALVTGNSSQTPVLLGQDTATHTLPDGVACSWALSGGGDTIWFNWRGEPVTGIISTLGGTAAKAGGPQTVTLTESGLGVTVTVTPYTGFVP</sequence>
<proteinExistence type="predicted"/>
<name>E1K0F5_SOLFR</name>
<protein>
    <submittedName>
        <fullName evidence="1">Uncharacterized protein</fullName>
    </submittedName>
</protein>
<comment type="caution">
    <text evidence="1">The sequence shown here is derived from an EMBL/GenBank/DDBJ whole genome shotgun (WGS) entry which is preliminary data.</text>
</comment>
<keyword evidence="2" id="KW-1185">Reference proteome</keyword>
<evidence type="ECO:0000313" key="1">
    <source>
        <dbReference type="EMBL" id="EFL49898.1"/>
    </source>
</evidence>
<accession>E1K0F5</accession>
<dbReference type="InterPro" id="IPR045584">
    <property type="entry name" value="Pilin-like"/>
</dbReference>
<dbReference type="STRING" id="596151.DesfrDRAFT_3355"/>
<dbReference type="AlphaFoldDB" id="E1K0F5"/>
<evidence type="ECO:0000313" key="2">
    <source>
        <dbReference type="Proteomes" id="UP000006250"/>
    </source>
</evidence>
<dbReference type="EMBL" id="AECZ01000030">
    <property type="protein sequence ID" value="EFL49898.1"/>
    <property type="molecule type" value="Genomic_DNA"/>
</dbReference>
<organism evidence="1 2">
    <name type="scientific">Solidesulfovibrio fructosivorans JJ]</name>
    <dbReference type="NCBI Taxonomy" id="596151"/>
    <lineage>
        <taxon>Bacteria</taxon>
        <taxon>Pseudomonadati</taxon>
        <taxon>Thermodesulfobacteriota</taxon>
        <taxon>Desulfovibrionia</taxon>
        <taxon>Desulfovibrionales</taxon>
        <taxon>Desulfovibrionaceae</taxon>
        <taxon>Solidesulfovibrio</taxon>
    </lineage>
</organism>
<dbReference type="SUPFAM" id="SSF54523">
    <property type="entry name" value="Pili subunits"/>
    <property type="match status" value="1"/>
</dbReference>
<gene>
    <name evidence="1" type="ORF">DesfrDRAFT_3355</name>
</gene>
<dbReference type="eggNOG" id="COG2165">
    <property type="taxonomic scope" value="Bacteria"/>
</dbReference>